<dbReference type="PANTHER" id="PTHR24221">
    <property type="entry name" value="ATP-BINDING CASSETTE SUB-FAMILY B"/>
    <property type="match status" value="1"/>
</dbReference>
<dbReference type="EMBL" id="BANJ01000031">
    <property type="protein sequence ID" value="GAN99722.1"/>
    <property type="molecule type" value="Genomic_DNA"/>
</dbReference>
<dbReference type="SMART" id="SM00382">
    <property type="entry name" value="AAA"/>
    <property type="match status" value="1"/>
</dbReference>
<dbReference type="InterPro" id="IPR036640">
    <property type="entry name" value="ABC1_TM_sf"/>
</dbReference>
<organism evidence="10 11">
    <name type="scientific">Komagataeibacter xylinus NBRC 13693</name>
    <dbReference type="NCBI Taxonomy" id="1234668"/>
    <lineage>
        <taxon>Bacteria</taxon>
        <taxon>Pseudomonadati</taxon>
        <taxon>Pseudomonadota</taxon>
        <taxon>Alphaproteobacteria</taxon>
        <taxon>Acetobacterales</taxon>
        <taxon>Acetobacteraceae</taxon>
        <taxon>Komagataeibacter</taxon>
    </lineage>
</organism>
<evidence type="ECO:0000256" key="3">
    <source>
        <dbReference type="ARBA" id="ARBA00022741"/>
    </source>
</evidence>
<evidence type="ECO:0000256" key="4">
    <source>
        <dbReference type="ARBA" id="ARBA00022840"/>
    </source>
</evidence>
<dbReference type="Pfam" id="PF00005">
    <property type="entry name" value="ABC_tran"/>
    <property type="match status" value="1"/>
</dbReference>
<sequence>MNGVKVVMDYPGNRTLIGFTRRIGLWLGAAVVLGGAAAVMLVLQLAVLARIVSDLAFHNHAISDERAGLLLLLALLAGRALLQWAADMVANEGSLRLTAAIRGELLRHLFNVGPVGLTGQATGHMVTVMGDGIAALEPYFAQYVPRAAMMVVLPLLVLGMVAHLDAWSFVILACTGPLIPVFMALVGYRAQAIMDRQWTQLLLLGSAFLDTLQGLTTLRLFGRARDAVAAVAGMADEYRTTTMSVMKVAFLTSAVLEFFASLSIALVAVVFGARLLDGKADFQSAFLVLLLAPEYFMPLRAFSASYHARQNATAAMAGISQLFALPETATRHATRDSAAGVPLVAIRCEDVTAGYQADAPVLSHAGCTFRRNTLTVITGESGVGKTTLIRLLLGLLQPMQGHVTAVDECGMPHARWQDRVGWVPQQPRLIHGTVAENLRLADPMADMDTLRAVAAQADALSFIEALPQGFDTPVGERGACLSGGQVQRLALARVLLRNPQVLILDEPTASLDLQSEQRVAAAIARAAVGRIGIVVAHRPAMIAQAAQVVRLRDGRLFSGPSTVECAA</sequence>
<dbReference type="RefSeq" id="WP_048856256.1">
    <property type="nucleotide sequence ID" value="NZ_BANJ01000031.1"/>
</dbReference>
<reference evidence="10 11" key="1">
    <citation type="submission" date="2012-11" db="EMBL/GenBank/DDBJ databases">
        <title>Whole genome sequence of Gluconacetobacter xylinus NBRC 13693.</title>
        <authorList>
            <person name="Azuma Y."/>
            <person name="Higashiura N."/>
            <person name="Hirakawa H."/>
            <person name="Matsushita K."/>
        </authorList>
    </citation>
    <scope>NUCLEOTIDE SEQUENCE [LARGE SCALE GENOMIC DNA]</scope>
    <source>
        <strain evidence="10 11">NBRC 13693</strain>
    </source>
</reference>
<evidence type="ECO:0000313" key="10">
    <source>
        <dbReference type="EMBL" id="GAN99722.1"/>
    </source>
</evidence>
<dbReference type="Gene3D" id="3.40.50.300">
    <property type="entry name" value="P-loop containing nucleotide triphosphate hydrolases"/>
    <property type="match status" value="1"/>
</dbReference>
<evidence type="ECO:0000256" key="7">
    <source>
        <dbReference type="SAM" id="Phobius"/>
    </source>
</evidence>
<feature type="transmembrane region" description="Helical" evidence="7">
    <location>
        <begin position="23"/>
        <end position="47"/>
    </location>
</feature>
<proteinExistence type="predicted"/>
<evidence type="ECO:0000313" key="11">
    <source>
        <dbReference type="Proteomes" id="UP000032683"/>
    </source>
</evidence>
<dbReference type="InterPro" id="IPR014216">
    <property type="entry name" value="ABC_transptr_CydD"/>
</dbReference>
<dbReference type="InterPro" id="IPR039421">
    <property type="entry name" value="Type_1_exporter"/>
</dbReference>
<dbReference type="PANTHER" id="PTHR24221:SF590">
    <property type="entry name" value="COMPONENT LINKED WITH THE ASSEMBLY OF CYTOCHROME' TRANSPORT TRANSMEMBRANE ATP-BINDING PROTEIN ABC TRANSPORTER CYDD-RELATED"/>
    <property type="match status" value="1"/>
</dbReference>
<dbReference type="InterPro" id="IPR003439">
    <property type="entry name" value="ABC_transporter-like_ATP-bd"/>
</dbReference>
<evidence type="ECO:0000256" key="1">
    <source>
        <dbReference type="ARBA" id="ARBA00004651"/>
    </source>
</evidence>
<dbReference type="GO" id="GO:0016887">
    <property type="term" value="F:ATP hydrolysis activity"/>
    <property type="evidence" value="ECO:0007669"/>
    <property type="project" value="InterPro"/>
</dbReference>
<evidence type="ECO:0000259" key="8">
    <source>
        <dbReference type="PROSITE" id="PS50893"/>
    </source>
</evidence>
<evidence type="ECO:0000256" key="2">
    <source>
        <dbReference type="ARBA" id="ARBA00022692"/>
    </source>
</evidence>
<dbReference type="InterPro" id="IPR011527">
    <property type="entry name" value="ABC1_TM_dom"/>
</dbReference>
<gene>
    <name evidence="10" type="ORF">Gxy13693_031_041</name>
</gene>
<accession>A0A0D6Q888</accession>
<feature type="transmembrane region" description="Helical" evidence="7">
    <location>
        <begin position="67"/>
        <end position="86"/>
    </location>
</feature>
<name>A0A0D6Q888_KOMXY</name>
<keyword evidence="5 7" id="KW-1133">Transmembrane helix</keyword>
<dbReference type="NCBIfam" id="TIGR02857">
    <property type="entry name" value="CydD"/>
    <property type="match status" value="1"/>
</dbReference>
<feature type="transmembrane region" description="Helical" evidence="7">
    <location>
        <begin position="167"/>
        <end position="188"/>
    </location>
</feature>
<evidence type="ECO:0000256" key="6">
    <source>
        <dbReference type="ARBA" id="ARBA00023136"/>
    </source>
</evidence>
<feature type="domain" description="ABC transmembrane type-1" evidence="9">
    <location>
        <begin position="29"/>
        <end position="311"/>
    </location>
</feature>
<dbReference type="Pfam" id="PF00664">
    <property type="entry name" value="ABC_membrane"/>
    <property type="match status" value="1"/>
</dbReference>
<keyword evidence="6 7" id="KW-0472">Membrane</keyword>
<feature type="transmembrane region" description="Helical" evidence="7">
    <location>
        <begin position="143"/>
        <end position="161"/>
    </location>
</feature>
<evidence type="ECO:0000256" key="5">
    <source>
        <dbReference type="ARBA" id="ARBA00022989"/>
    </source>
</evidence>
<dbReference type="GO" id="GO:0042883">
    <property type="term" value="P:cysteine transport"/>
    <property type="evidence" value="ECO:0007669"/>
    <property type="project" value="InterPro"/>
</dbReference>
<feature type="transmembrane region" description="Helical" evidence="7">
    <location>
        <begin position="248"/>
        <end position="276"/>
    </location>
</feature>
<feature type="domain" description="ABC transporter" evidence="8">
    <location>
        <begin position="346"/>
        <end position="565"/>
    </location>
</feature>
<dbReference type="GO" id="GO:0005524">
    <property type="term" value="F:ATP binding"/>
    <property type="evidence" value="ECO:0007669"/>
    <property type="project" value="UniProtKB-KW"/>
</dbReference>
<keyword evidence="2 7" id="KW-0812">Transmembrane</keyword>
<comment type="caution">
    <text evidence="10">The sequence shown here is derived from an EMBL/GenBank/DDBJ whole genome shotgun (WGS) entry which is preliminary data.</text>
</comment>
<keyword evidence="4" id="KW-0067">ATP-binding</keyword>
<dbReference type="GO" id="GO:0140359">
    <property type="term" value="F:ABC-type transporter activity"/>
    <property type="evidence" value="ECO:0007669"/>
    <property type="project" value="InterPro"/>
</dbReference>
<dbReference type="AlphaFoldDB" id="A0A0D6Q888"/>
<protein>
    <submittedName>
        <fullName evidence="10">ABC transporter cysteine exporter CydD</fullName>
    </submittedName>
</protein>
<dbReference type="InterPro" id="IPR003593">
    <property type="entry name" value="AAA+_ATPase"/>
</dbReference>
<dbReference type="GO" id="GO:0005886">
    <property type="term" value="C:plasma membrane"/>
    <property type="evidence" value="ECO:0007669"/>
    <property type="project" value="UniProtKB-SubCell"/>
</dbReference>
<dbReference type="PROSITE" id="PS50893">
    <property type="entry name" value="ABC_TRANSPORTER_2"/>
    <property type="match status" value="1"/>
</dbReference>
<keyword evidence="3" id="KW-0547">Nucleotide-binding</keyword>
<comment type="subcellular location">
    <subcellularLocation>
        <location evidence="1">Cell membrane</location>
        <topology evidence="1">Multi-pass membrane protein</topology>
    </subcellularLocation>
</comment>
<dbReference type="SUPFAM" id="SSF52540">
    <property type="entry name" value="P-loop containing nucleoside triphosphate hydrolases"/>
    <property type="match status" value="1"/>
</dbReference>
<dbReference type="SUPFAM" id="SSF90123">
    <property type="entry name" value="ABC transporter transmembrane region"/>
    <property type="match status" value="1"/>
</dbReference>
<dbReference type="PROSITE" id="PS50929">
    <property type="entry name" value="ABC_TM1F"/>
    <property type="match status" value="1"/>
</dbReference>
<dbReference type="CDD" id="cd18584">
    <property type="entry name" value="ABC_6TM_AarD_CydD"/>
    <property type="match status" value="1"/>
</dbReference>
<dbReference type="Gene3D" id="1.20.1560.10">
    <property type="entry name" value="ABC transporter type 1, transmembrane domain"/>
    <property type="match status" value="1"/>
</dbReference>
<dbReference type="Proteomes" id="UP000032683">
    <property type="component" value="Unassembled WGS sequence"/>
</dbReference>
<dbReference type="InterPro" id="IPR027417">
    <property type="entry name" value="P-loop_NTPase"/>
</dbReference>
<evidence type="ECO:0000259" key="9">
    <source>
        <dbReference type="PROSITE" id="PS50929"/>
    </source>
</evidence>